<dbReference type="AlphaFoldDB" id="A0A8T8TTD8"/>
<evidence type="ECO:0000313" key="2">
    <source>
        <dbReference type="EMBL" id="KAE8265099.1"/>
    </source>
</evidence>
<evidence type="ECO:0000256" key="1">
    <source>
        <dbReference type="SAM" id="MobiDB-lite"/>
    </source>
</evidence>
<feature type="region of interest" description="Disordered" evidence="1">
    <location>
        <begin position="97"/>
        <end position="120"/>
    </location>
</feature>
<feature type="region of interest" description="Disordered" evidence="1">
    <location>
        <begin position="1"/>
        <end position="43"/>
    </location>
</feature>
<evidence type="ECO:0000313" key="3">
    <source>
        <dbReference type="Proteomes" id="UP000077671"/>
    </source>
</evidence>
<dbReference type="Proteomes" id="UP000077671">
    <property type="component" value="Unassembled WGS sequence"/>
</dbReference>
<protein>
    <submittedName>
        <fullName evidence="2">Uncharacterized protein</fullName>
    </submittedName>
</protein>
<organism evidence="2 3">
    <name type="scientific">Tilletia caries</name>
    <name type="common">wheat bunt fungus</name>
    <dbReference type="NCBI Taxonomy" id="13290"/>
    <lineage>
        <taxon>Eukaryota</taxon>
        <taxon>Fungi</taxon>
        <taxon>Dikarya</taxon>
        <taxon>Basidiomycota</taxon>
        <taxon>Ustilaginomycotina</taxon>
        <taxon>Exobasidiomycetes</taxon>
        <taxon>Tilletiales</taxon>
        <taxon>Tilletiaceae</taxon>
        <taxon>Tilletia</taxon>
    </lineage>
</organism>
<proteinExistence type="predicted"/>
<feature type="compositionally biased region" description="Basic and acidic residues" evidence="1">
    <location>
        <begin position="107"/>
        <end position="117"/>
    </location>
</feature>
<reference evidence="2" key="1">
    <citation type="submission" date="2016-04" db="EMBL/GenBank/DDBJ databases">
        <authorList>
            <person name="Nguyen H.D."/>
            <person name="Kesanakurti P."/>
            <person name="Cullis J."/>
            <person name="Levesque C.A."/>
            <person name="Hambleton S."/>
        </authorList>
    </citation>
    <scope>NUCLEOTIDE SEQUENCE</scope>
    <source>
        <strain evidence="2">DAOMC 238032</strain>
    </source>
</reference>
<accession>A0A8T8TTD8</accession>
<feature type="compositionally biased region" description="Low complexity" evidence="1">
    <location>
        <begin position="1"/>
        <end position="16"/>
    </location>
</feature>
<comment type="caution">
    <text evidence="2">The sequence shown here is derived from an EMBL/GenBank/DDBJ whole genome shotgun (WGS) entry which is preliminary data.</text>
</comment>
<dbReference type="EMBL" id="LWDD02000029">
    <property type="protein sequence ID" value="KAE8265099.1"/>
    <property type="molecule type" value="Genomic_DNA"/>
</dbReference>
<reference evidence="2" key="2">
    <citation type="journal article" date="2019" name="IMA Fungus">
        <title>Genome sequencing and comparison of five Tilletia species to identify candidate genes for the detection of regulated species infecting wheat.</title>
        <authorList>
            <person name="Nguyen H.D.T."/>
            <person name="Sultana T."/>
            <person name="Kesanakurti P."/>
            <person name="Hambleton S."/>
        </authorList>
    </citation>
    <scope>NUCLEOTIDE SEQUENCE</scope>
    <source>
        <strain evidence="2">DAOMC 238032</strain>
    </source>
</reference>
<gene>
    <name evidence="2" type="ORF">A4X03_0g484</name>
</gene>
<sequence length="166" mass="17482">MRSASSKETTKASTRALDMAASEKTGLKRFKKEHKQGSGKDDFGFREGLDFGNDFGGGCGGLEAAATVGLKVASEASVAAAATSGFCGGKFFGARSFDGGKSSSGSRHKEEKIEKIKTDKKHKAAAEVNADAKFKAAAAHETFHRNALLAKKIAAEKKKGGFNWLF</sequence>
<name>A0A8T8TTD8_9BASI</name>